<accession>A0ABZ1BUK7</accession>
<dbReference type="PANTHER" id="PTHR43649:SF12">
    <property type="entry name" value="DIACETYLCHITOBIOSE BINDING PROTEIN DASA"/>
    <property type="match status" value="1"/>
</dbReference>
<dbReference type="InterPro" id="IPR050490">
    <property type="entry name" value="Bact_solute-bd_prot1"/>
</dbReference>
<dbReference type="InterPro" id="IPR006059">
    <property type="entry name" value="SBP"/>
</dbReference>
<dbReference type="EMBL" id="CP141615">
    <property type="protein sequence ID" value="WRP16216.1"/>
    <property type="molecule type" value="Genomic_DNA"/>
</dbReference>
<sequence length="420" mass="47208">MHRSCIRQLALGALMLGLVWALVSLPVFAANVTIVHWQHFHEGRSKALEELIKVFEQENPGITVKADFPPYEQYTDKLLAALATGSGPDVFQVPMEMAEQLLYSRFLTAVPKSVLTTDQIEAQYLDWTVARFKRNGLYWGLPTDVQHLVMYINDDLARASGLDPTKPPKTWQELLEQARKATKRDAQGNILQAGLDTRYRWAVYTSLLYSYMDGPVVSAEDRKANYDSPQGLAAWRMAEQLARGPQAVDSPRFMTGQRKFEQSKAVFYINHPVARSVIATMTPNLKYTVAPVPTVEGKPVTAPGHHWAYVVSSTTKNAEAAWKWVHFLASEKAIRKWMEVAGDLPSLKSMASDPSLFKTPNERVIMASIPLVRPVESIGFATDQIRNDLWDAIALTDTPVDQLVKQYIGRENALIKQILR</sequence>
<dbReference type="RefSeq" id="WP_324715488.1">
    <property type="nucleotide sequence ID" value="NZ_CP141615.1"/>
</dbReference>
<keyword evidence="2" id="KW-1185">Reference proteome</keyword>
<proteinExistence type="predicted"/>
<protein>
    <submittedName>
        <fullName evidence="1">Extracellular solute-binding protein</fullName>
    </submittedName>
</protein>
<dbReference type="Gene3D" id="3.40.190.10">
    <property type="entry name" value="Periplasmic binding protein-like II"/>
    <property type="match status" value="1"/>
</dbReference>
<organism evidence="1 2">
    <name type="scientific">Carboxydichorda subterranea</name>
    <dbReference type="NCBI Taxonomy" id="3109565"/>
    <lineage>
        <taxon>Bacteria</taxon>
        <taxon>Bacillati</taxon>
        <taxon>Bacillota</taxon>
        <taxon>Limnochordia</taxon>
        <taxon>Limnochordales</taxon>
        <taxon>Geochordaceae</taxon>
        <taxon>Carboxydichorda</taxon>
    </lineage>
</organism>
<dbReference type="SUPFAM" id="SSF53850">
    <property type="entry name" value="Periplasmic binding protein-like II"/>
    <property type="match status" value="1"/>
</dbReference>
<name>A0ABZ1BUK7_9FIRM</name>
<gene>
    <name evidence="1" type="ORF">U7230_08880</name>
</gene>
<dbReference type="Pfam" id="PF01547">
    <property type="entry name" value="SBP_bac_1"/>
    <property type="match status" value="1"/>
</dbReference>
<dbReference type="Proteomes" id="UP001332192">
    <property type="component" value="Chromosome"/>
</dbReference>
<evidence type="ECO:0000313" key="2">
    <source>
        <dbReference type="Proteomes" id="UP001332192"/>
    </source>
</evidence>
<evidence type="ECO:0000313" key="1">
    <source>
        <dbReference type="EMBL" id="WRP16216.1"/>
    </source>
</evidence>
<dbReference type="PANTHER" id="PTHR43649">
    <property type="entry name" value="ARABINOSE-BINDING PROTEIN-RELATED"/>
    <property type="match status" value="1"/>
</dbReference>
<reference evidence="1 2" key="1">
    <citation type="journal article" date="2024" name="Front. Microbiol.">
        <title>Novel thermophilic genera Geochorda gen. nov. and Carboxydochorda gen. nov. from the deep terrestrial subsurface reveal the ecophysiological diversity in the class Limnochordia.</title>
        <authorList>
            <person name="Karnachuk O.V."/>
            <person name="Lukina A.P."/>
            <person name="Avakyan M.R."/>
            <person name="Kadnikov V.V."/>
            <person name="Begmatov S."/>
            <person name="Beletsky A.V."/>
            <person name="Vlasova K.G."/>
            <person name="Novikov A.A."/>
            <person name="Shcherbakova V.A."/>
            <person name="Mardanov A.V."/>
            <person name="Ravin N.V."/>
        </authorList>
    </citation>
    <scope>NUCLEOTIDE SEQUENCE [LARGE SCALE GENOMIC DNA]</scope>
    <source>
        <strain evidence="1 2">L945</strain>
    </source>
</reference>